<keyword evidence="1" id="KW-1133">Transmembrane helix</keyword>
<dbReference type="PANTHER" id="PTHR46830:SF2">
    <property type="entry name" value="ALPHA-1,4-N-ACETYLGLUCOSAMINYLTRANSFERASE"/>
    <property type="match status" value="1"/>
</dbReference>
<dbReference type="InterPro" id="IPR029044">
    <property type="entry name" value="Nucleotide-diphossugar_trans"/>
</dbReference>
<keyword evidence="1" id="KW-0472">Membrane</keyword>
<reference evidence="2 3" key="1">
    <citation type="submission" date="2014-02" db="EMBL/GenBank/DDBJ databases">
        <title>The genome sequence of the entomopathogenic fungus Metarhizium robertsii ARSEF 2575.</title>
        <authorList>
            <person name="Giuliano Garisto Donzelli B."/>
            <person name="Roe B.A."/>
            <person name="Macmil S.L."/>
            <person name="Krasnoff S.B."/>
            <person name="Gibson D.M."/>
        </authorList>
    </citation>
    <scope>NUCLEOTIDE SEQUENCE [LARGE SCALE GENOMIC DNA]</scope>
    <source>
        <strain evidence="2 3">ARSEF 2575</strain>
    </source>
</reference>
<dbReference type="AlphaFoldDB" id="A0A014NAN6"/>
<protein>
    <recommendedName>
        <fullName evidence="4">Glycosyl transferase</fullName>
    </recommendedName>
</protein>
<dbReference type="PANTHER" id="PTHR46830">
    <property type="entry name" value="TRANSFERASE, PUTATIVE-RELATED"/>
    <property type="match status" value="1"/>
</dbReference>
<feature type="transmembrane region" description="Helical" evidence="1">
    <location>
        <begin position="20"/>
        <end position="39"/>
    </location>
</feature>
<sequence>MLLKQVVSPRRARPLLRKAYRSVPLVSAITILILLAHYFQPALYEFIEYARQTHPWSAQRQIEQPFTPTKQELACLHGSAKSSNTSNPHDIPNVVHFLYIFKEPLAQARGIQFDFVNYLAVRSAKISLRPDEIQLHYAILSSSGNSVNSKLHPVTNPWIRRLRADVRLVEHKIENPYGESMHRIEDLMRLQILLDNGGIFLDADSFALRPFASLLHPAGSHDAVLGYEGGNRYGMRNAVMVARRNSTFINDWLEEYIHGPVRLQSPSKSVMLPKELAAKKPGALCALSPGAFFWPTWTWRHVDWMHEELGEEETEHWEREIERNGGALFHGQLAYHAWSQAARERYLWRLNPEVVRRKNTRFNLLVRRFMEQDV</sequence>
<evidence type="ECO:0008006" key="4">
    <source>
        <dbReference type="Google" id="ProtNLM"/>
    </source>
</evidence>
<organism evidence="2 3">
    <name type="scientific">Metarhizium robertsii</name>
    <dbReference type="NCBI Taxonomy" id="568076"/>
    <lineage>
        <taxon>Eukaryota</taxon>
        <taxon>Fungi</taxon>
        <taxon>Dikarya</taxon>
        <taxon>Ascomycota</taxon>
        <taxon>Pezizomycotina</taxon>
        <taxon>Sordariomycetes</taxon>
        <taxon>Hypocreomycetidae</taxon>
        <taxon>Hypocreales</taxon>
        <taxon>Clavicipitaceae</taxon>
        <taxon>Metarhizium</taxon>
    </lineage>
</organism>
<dbReference type="OrthoDB" id="409543at2759"/>
<evidence type="ECO:0000313" key="2">
    <source>
        <dbReference type="EMBL" id="EXU97936.1"/>
    </source>
</evidence>
<dbReference type="EMBL" id="JELW01000031">
    <property type="protein sequence ID" value="EXU97936.1"/>
    <property type="molecule type" value="Genomic_DNA"/>
</dbReference>
<dbReference type="Proteomes" id="UP000030151">
    <property type="component" value="Unassembled WGS sequence"/>
</dbReference>
<dbReference type="eggNOG" id="ENOG502S0PY">
    <property type="taxonomic scope" value="Eukaryota"/>
</dbReference>
<evidence type="ECO:0000256" key="1">
    <source>
        <dbReference type="SAM" id="Phobius"/>
    </source>
</evidence>
<evidence type="ECO:0000313" key="3">
    <source>
        <dbReference type="Proteomes" id="UP000030151"/>
    </source>
</evidence>
<keyword evidence="1" id="KW-0812">Transmembrane</keyword>
<comment type="caution">
    <text evidence="2">The sequence shown here is derived from an EMBL/GenBank/DDBJ whole genome shotgun (WGS) entry which is preliminary data.</text>
</comment>
<accession>A0A014NAN6</accession>
<dbReference type="SUPFAM" id="SSF53448">
    <property type="entry name" value="Nucleotide-diphospho-sugar transferases"/>
    <property type="match status" value="1"/>
</dbReference>
<proteinExistence type="predicted"/>
<dbReference type="Gene3D" id="3.90.550.20">
    <property type="match status" value="1"/>
</dbReference>
<gene>
    <name evidence="2" type="ORF">X797_008935</name>
</gene>
<name>A0A014NAN6_9HYPO</name>
<dbReference type="HOGENOM" id="CLU_050874_1_0_1"/>